<dbReference type="Proteomes" id="UP001141458">
    <property type="component" value="Unassembled WGS sequence"/>
</dbReference>
<reference evidence="5" key="1">
    <citation type="submission" date="2022-07" db="EMBL/GenBank/DDBJ databases">
        <title>Parvimonas micra travels from the subgingival sulcus of the human oral cavity to the colorectal adenocarcinoma.</title>
        <authorList>
            <person name="Conde-Perez K."/>
            <person name="Buetas E."/>
            <person name="Aja-Macaya P."/>
            <person name="Martin-De Arribas E."/>
            <person name="Iglesias-Corras I."/>
            <person name="Trigo-Tasende N."/>
            <person name="Nasser-Ali M."/>
            <person name="Estevez L.S."/>
            <person name="Rumbo-Feal S."/>
            <person name="Otero-Alen B."/>
            <person name="Noguera J.F."/>
            <person name="Concha A."/>
            <person name="Pardinas-Lopez S."/>
            <person name="Carda-Dieguez M."/>
            <person name="Gomez-Randulfe I."/>
            <person name="Martinez-Lago N."/>
            <person name="Ladra S."/>
            <person name="Aparicio L.A."/>
            <person name="Bou G."/>
            <person name="Mira A."/>
            <person name="Vallejo J.A."/>
            <person name="Poza M."/>
        </authorList>
    </citation>
    <scope>NUCLEOTIDE SEQUENCE</scope>
    <source>
        <strain evidence="5">PM79KC-AC-4</strain>
    </source>
</reference>
<dbReference type="PROSITE" id="PS00211">
    <property type="entry name" value="ABC_TRANSPORTER_1"/>
    <property type="match status" value="1"/>
</dbReference>
<dbReference type="EMBL" id="JANDZV010000003">
    <property type="protein sequence ID" value="MCZ7407676.1"/>
    <property type="molecule type" value="Genomic_DNA"/>
</dbReference>
<keyword evidence="2" id="KW-0547">Nucleotide-binding</keyword>
<evidence type="ECO:0000256" key="3">
    <source>
        <dbReference type="ARBA" id="ARBA00022840"/>
    </source>
</evidence>
<dbReference type="PANTHER" id="PTHR24220:SF86">
    <property type="entry name" value="ABC TRANSPORTER ABCH.1"/>
    <property type="match status" value="1"/>
</dbReference>
<feature type="domain" description="ABC transporter" evidence="4">
    <location>
        <begin position="2"/>
        <end position="228"/>
    </location>
</feature>
<sequence>MISLKNLRKVYNENKKSELLVLNECNLDIKKGEKIIITGENGAGKTTFLKILGLLDKNYSGDYKIEDKDINSMSSTEIARLRNEVFGFFFQEYNLLEDETAYDNIVIPLMYSKKYKRSERKKRINEVCENLDIVRLLNQKVKTLSGGEKQRVAIARAIVNDPEVIILDEPTSALSSKLKAKAINYIKNIVKDEKTLIIVTHDLAIVDNLDNKSDYIFYNLEDGKFNIM</sequence>
<protein>
    <submittedName>
        <fullName evidence="5">ABC transporter ATP-binding protein</fullName>
    </submittedName>
</protein>
<evidence type="ECO:0000313" key="6">
    <source>
        <dbReference type="Proteomes" id="UP001141458"/>
    </source>
</evidence>
<dbReference type="CDD" id="cd03255">
    <property type="entry name" value="ABC_MJ0796_LolCDE_FtsE"/>
    <property type="match status" value="1"/>
</dbReference>
<dbReference type="InterPro" id="IPR027417">
    <property type="entry name" value="P-loop_NTPase"/>
</dbReference>
<dbReference type="SUPFAM" id="SSF52540">
    <property type="entry name" value="P-loop containing nucleoside triphosphate hydrolases"/>
    <property type="match status" value="1"/>
</dbReference>
<evidence type="ECO:0000259" key="4">
    <source>
        <dbReference type="PROSITE" id="PS50893"/>
    </source>
</evidence>
<evidence type="ECO:0000256" key="2">
    <source>
        <dbReference type="ARBA" id="ARBA00022741"/>
    </source>
</evidence>
<dbReference type="GO" id="GO:0022857">
    <property type="term" value="F:transmembrane transporter activity"/>
    <property type="evidence" value="ECO:0007669"/>
    <property type="project" value="TreeGrafter"/>
</dbReference>
<dbReference type="PANTHER" id="PTHR24220">
    <property type="entry name" value="IMPORT ATP-BINDING PROTEIN"/>
    <property type="match status" value="1"/>
</dbReference>
<evidence type="ECO:0000313" key="5">
    <source>
        <dbReference type="EMBL" id="MCZ7407676.1"/>
    </source>
</evidence>
<comment type="caution">
    <text evidence="5">The sequence shown here is derived from an EMBL/GenBank/DDBJ whole genome shotgun (WGS) entry which is preliminary data.</text>
</comment>
<dbReference type="PROSITE" id="PS50893">
    <property type="entry name" value="ABC_TRANSPORTER_2"/>
    <property type="match status" value="1"/>
</dbReference>
<dbReference type="GO" id="GO:0016887">
    <property type="term" value="F:ATP hydrolysis activity"/>
    <property type="evidence" value="ECO:0007669"/>
    <property type="project" value="InterPro"/>
</dbReference>
<dbReference type="RefSeq" id="WP_150262912.1">
    <property type="nucleotide sequence ID" value="NZ_BHYQ01000003.1"/>
</dbReference>
<name>A0A9X3HAD6_9FIRM</name>
<proteinExistence type="predicted"/>
<dbReference type="GO" id="GO:0005886">
    <property type="term" value="C:plasma membrane"/>
    <property type="evidence" value="ECO:0007669"/>
    <property type="project" value="TreeGrafter"/>
</dbReference>
<organism evidence="5 6">
    <name type="scientific">Parvimonas micra</name>
    <dbReference type="NCBI Taxonomy" id="33033"/>
    <lineage>
        <taxon>Bacteria</taxon>
        <taxon>Bacillati</taxon>
        <taxon>Bacillota</taxon>
        <taxon>Tissierellia</taxon>
        <taxon>Tissierellales</taxon>
        <taxon>Peptoniphilaceae</taxon>
        <taxon>Parvimonas</taxon>
    </lineage>
</organism>
<evidence type="ECO:0000256" key="1">
    <source>
        <dbReference type="ARBA" id="ARBA00022448"/>
    </source>
</evidence>
<keyword evidence="1" id="KW-0813">Transport</keyword>
<dbReference type="InterPro" id="IPR015854">
    <property type="entry name" value="ABC_transpr_LolD-like"/>
</dbReference>
<dbReference type="InterPro" id="IPR003593">
    <property type="entry name" value="AAA+_ATPase"/>
</dbReference>
<dbReference type="GO" id="GO:0005524">
    <property type="term" value="F:ATP binding"/>
    <property type="evidence" value="ECO:0007669"/>
    <property type="project" value="UniProtKB-KW"/>
</dbReference>
<gene>
    <name evidence="5" type="ORF">NND69_04750</name>
</gene>
<dbReference type="Pfam" id="PF00005">
    <property type="entry name" value="ABC_tran"/>
    <property type="match status" value="1"/>
</dbReference>
<dbReference type="SMART" id="SM00382">
    <property type="entry name" value="AAA"/>
    <property type="match status" value="1"/>
</dbReference>
<dbReference type="InterPro" id="IPR003439">
    <property type="entry name" value="ABC_transporter-like_ATP-bd"/>
</dbReference>
<accession>A0A9X3HAD6</accession>
<dbReference type="AlphaFoldDB" id="A0A9X3HAD6"/>
<dbReference type="Gene3D" id="3.40.50.300">
    <property type="entry name" value="P-loop containing nucleotide triphosphate hydrolases"/>
    <property type="match status" value="1"/>
</dbReference>
<keyword evidence="3 5" id="KW-0067">ATP-binding</keyword>
<dbReference type="InterPro" id="IPR017871">
    <property type="entry name" value="ABC_transporter-like_CS"/>
</dbReference>
<dbReference type="InterPro" id="IPR017911">
    <property type="entry name" value="MacB-like_ATP-bd"/>
</dbReference>